<feature type="transmembrane region" description="Helical" evidence="1">
    <location>
        <begin position="21"/>
        <end position="41"/>
    </location>
</feature>
<dbReference type="EMBL" id="MT144652">
    <property type="protein sequence ID" value="QJH96473.1"/>
    <property type="molecule type" value="Genomic_DNA"/>
</dbReference>
<evidence type="ECO:0000313" key="2">
    <source>
        <dbReference type="EMBL" id="QJA61860.1"/>
    </source>
</evidence>
<feature type="transmembrane region" description="Helical" evidence="1">
    <location>
        <begin position="47"/>
        <end position="68"/>
    </location>
</feature>
<evidence type="ECO:0000313" key="4">
    <source>
        <dbReference type="EMBL" id="QJI05341.1"/>
    </source>
</evidence>
<gene>
    <name evidence="4" type="ORF">MM415A00143_0016</name>
    <name evidence="2" type="ORF">MM415B00874_0016</name>
    <name evidence="3" type="ORF">TM448B00728_0021</name>
</gene>
<dbReference type="AlphaFoldDB" id="A0A6M3IWH7"/>
<dbReference type="EMBL" id="MT145198">
    <property type="protein sequence ID" value="QJI05341.1"/>
    <property type="molecule type" value="Genomic_DNA"/>
</dbReference>
<keyword evidence="1" id="KW-0812">Transmembrane</keyword>
<evidence type="ECO:0000313" key="3">
    <source>
        <dbReference type="EMBL" id="QJH96473.1"/>
    </source>
</evidence>
<protein>
    <submittedName>
        <fullName evidence="2">Uncharacterized protein</fullName>
    </submittedName>
</protein>
<keyword evidence="1" id="KW-1133">Transmembrane helix</keyword>
<proteinExistence type="predicted"/>
<reference evidence="2" key="1">
    <citation type="submission" date="2020-03" db="EMBL/GenBank/DDBJ databases">
        <title>The deep terrestrial virosphere.</title>
        <authorList>
            <person name="Holmfeldt K."/>
            <person name="Nilsson E."/>
            <person name="Simone D."/>
            <person name="Lopez-Fernandez M."/>
            <person name="Wu X."/>
            <person name="de Brujin I."/>
            <person name="Lundin D."/>
            <person name="Andersson A."/>
            <person name="Bertilsson S."/>
            <person name="Dopson M."/>
        </authorList>
    </citation>
    <scope>NUCLEOTIDE SEQUENCE</scope>
    <source>
        <strain evidence="4">MM415A00143</strain>
        <strain evidence="2">MM415B00874</strain>
        <strain evidence="3">TM448B00728</strain>
    </source>
</reference>
<organism evidence="2">
    <name type="scientific">viral metagenome</name>
    <dbReference type="NCBI Taxonomy" id="1070528"/>
    <lineage>
        <taxon>unclassified sequences</taxon>
        <taxon>metagenomes</taxon>
        <taxon>organismal metagenomes</taxon>
    </lineage>
</organism>
<dbReference type="EMBL" id="MT141455">
    <property type="protein sequence ID" value="QJA61860.1"/>
    <property type="molecule type" value="Genomic_DNA"/>
</dbReference>
<accession>A0A6M3IWH7</accession>
<evidence type="ECO:0000256" key="1">
    <source>
        <dbReference type="SAM" id="Phobius"/>
    </source>
</evidence>
<keyword evidence="1" id="KW-0472">Membrane</keyword>
<name>A0A6M3IWH7_9ZZZZ</name>
<sequence length="86" mass="9923">MKQDEETEIETYTIYLKSLKHFRFSTMFTTLSMWMILLVTIHMGETFLGGIALIVALVSLYVFLKISWECRQVAKAIKTLEKLAGT</sequence>